<comment type="caution">
    <text evidence="1">The sequence shown here is derived from an EMBL/GenBank/DDBJ whole genome shotgun (WGS) entry which is preliminary data.</text>
</comment>
<reference evidence="1 2" key="1">
    <citation type="submission" date="2024-05" db="EMBL/GenBank/DDBJ databases">
        <title>Genetic variation in Jamaican populations of the coffee berry borer (Hypothenemus hampei).</title>
        <authorList>
            <person name="Errbii M."/>
            <person name="Myrie A."/>
        </authorList>
    </citation>
    <scope>NUCLEOTIDE SEQUENCE [LARGE SCALE GENOMIC DNA]</scope>
    <source>
        <strain evidence="1">JA-Hopewell-2020-01-JO</strain>
        <tissue evidence="1">Whole body</tissue>
    </source>
</reference>
<dbReference type="Proteomes" id="UP001566132">
    <property type="component" value="Unassembled WGS sequence"/>
</dbReference>
<accession>A0ABD1E4Z4</accession>
<proteinExistence type="predicted"/>
<dbReference type="AlphaFoldDB" id="A0ABD1E4Z4"/>
<evidence type="ECO:0000313" key="1">
    <source>
        <dbReference type="EMBL" id="KAL1489759.1"/>
    </source>
</evidence>
<evidence type="ECO:0000313" key="2">
    <source>
        <dbReference type="Proteomes" id="UP001566132"/>
    </source>
</evidence>
<organism evidence="1 2">
    <name type="scientific">Hypothenemus hampei</name>
    <name type="common">Coffee berry borer</name>
    <dbReference type="NCBI Taxonomy" id="57062"/>
    <lineage>
        <taxon>Eukaryota</taxon>
        <taxon>Metazoa</taxon>
        <taxon>Ecdysozoa</taxon>
        <taxon>Arthropoda</taxon>
        <taxon>Hexapoda</taxon>
        <taxon>Insecta</taxon>
        <taxon>Pterygota</taxon>
        <taxon>Neoptera</taxon>
        <taxon>Endopterygota</taxon>
        <taxon>Coleoptera</taxon>
        <taxon>Polyphaga</taxon>
        <taxon>Cucujiformia</taxon>
        <taxon>Curculionidae</taxon>
        <taxon>Scolytinae</taxon>
        <taxon>Hypothenemus</taxon>
    </lineage>
</organism>
<keyword evidence="2" id="KW-1185">Reference proteome</keyword>
<gene>
    <name evidence="1" type="ORF">ABEB36_013694</name>
</gene>
<sequence>MSGSGSKVVDLAWNAPYRNLFMVAIFNRVLNSLLYDQTNLPEVKFDRNYMKRPVRIYYLDFKIRSPLLAYSACTISKKCQKCQRHVNSHGPLAPSSRRTTHSFLVHSALFPFSIGSLIVGTAISPDGVNPLWASTSGIVPEVARGLKGKNHADYLRRVDLPVRRSPTNPGIAVLQVSQIPPPFPDAMVVLFVRRDQVGVLVHRLGFLGMVVRLEAELTSLETPVLSQETPDILGPDPRKERKSSFHLHPAVEPIWSHLLTHGFSNEDCESISRKYHLPGNCPLLNPSRINPEVEGSLSSLHTLRDQTHFQYQTQVGRVLAALGSSLSVLLEEPGSLCHDTYASHLLLRYEAKRST</sequence>
<protein>
    <submittedName>
        <fullName evidence="1">Uncharacterized protein</fullName>
    </submittedName>
</protein>
<name>A0ABD1E4Z4_HYPHA</name>
<dbReference type="EMBL" id="JBDJPC010000011">
    <property type="protein sequence ID" value="KAL1489759.1"/>
    <property type="molecule type" value="Genomic_DNA"/>
</dbReference>